<dbReference type="EMBL" id="JYDR01000011">
    <property type="protein sequence ID" value="KRY76589.1"/>
    <property type="molecule type" value="Genomic_DNA"/>
</dbReference>
<evidence type="ECO:0000256" key="2">
    <source>
        <dbReference type="SAM" id="SignalP"/>
    </source>
</evidence>
<comment type="caution">
    <text evidence="5">The sequence shown here is derived from an EMBL/GenBank/DDBJ whole genome shotgun (WGS) entry which is preliminary data.</text>
</comment>
<dbReference type="AlphaFoldDB" id="A0A0V1JTA4"/>
<dbReference type="Proteomes" id="UP000054826">
    <property type="component" value="Unassembled WGS sequence"/>
</dbReference>
<evidence type="ECO:0000313" key="7">
    <source>
        <dbReference type="Proteomes" id="UP000054805"/>
    </source>
</evidence>
<dbReference type="SUPFAM" id="SSF56672">
    <property type="entry name" value="DNA/RNA polymerases"/>
    <property type="match status" value="1"/>
</dbReference>
<dbReference type="EMBL" id="JYDS01000023">
    <property type="protein sequence ID" value="KRZ31672.1"/>
    <property type="molecule type" value="Genomic_DNA"/>
</dbReference>
<proteinExistence type="predicted"/>
<feature type="region of interest" description="Disordered" evidence="1">
    <location>
        <begin position="180"/>
        <end position="217"/>
    </location>
</feature>
<evidence type="ECO:0000313" key="8">
    <source>
        <dbReference type="Proteomes" id="UP000054826"/>
    </source>
</evidence>
<keyword evidence="7" id="KW-1185">Reference proteome</keyword>
<evidence type="ECO:0000313" key="4">
    <source>
        <dbReference type="EMBL" id="KRZ31672.1"/>
    </source>
</evidence>
<evidence type="ECO:0000313" key="6">
    <source>
        <dbReference type="Proteomes" id="UP000054632"/>
    </source>
</evidence>
<dbReference type="InterPro" id="IPR043128">
    <property type="entry name" value="Rev_trsase/Diguanyl_cyclase"/>
</dbReference>
<feature type="chain" id="PRO_5010443105" evidence="2">
    <location>
        <begin position="21"/>
        <end position="232"/>
    </location>
</feature>
<evidence type="ECO:0000256" key="1">
    <source>
        <dbReference type="SAM" id="MobiDB-lite"/>
    </source>
</evidence>
<organism evidence="5 8">
    <name type="scientific">Trichinella pseudospiralis</name>
    <name type="common">Parasitic roundworm</name>
    <dbReference type="NCBI Taxonomy" id="6337"/>
    <lineage>
        <taxon>Eukaryota</taxon>
        <taxon>Metazoa</taxon>
        <taxon>Ecdysozoa</taxon>
        <taxon>Nematoda</taxon>
        <taxon>Enoplea</taxon>
        <taxon>Dorylaimia</taxon>
        <taxon>Trichinellida</taxon>
        <taxon>Trichinellidae</taxon>
        <taxon>Trichinella</taxon>
    </lineage>
</organism>
<accession>A0A0V1JTA4</accession>
<dbReference type="Gene3D" id="3.30.70.270">
    <property type="match status" value="1"/>
</dbReference>
<feature type="compositionally biased region" description="Basic and acidic residues" evidence="1">
    <location>
        <begin position="180"/>
        <end position="191"/>
    </location>
</feature>
<reference evidence="6 7" key="1">
    <citation type="submission" date="2015-01" db="EMBL/GenBank/DDBJ databases">
        <title>Evolution of Trichinella species and genotypes.</title>
        <authorList>
            <person name="Korhonen P.K."/>
            <person name="Edoardo P."/>
            <person name="Giuseppe L.R."/>
            <person name="Gasser R.B."/>
        </authorList>
    </citation>
    <scope>NUCLEOTIDE SEQUENCE [LARGE SCALE GENOMIC DNA]</scope>
    <source>
        <strain evidence="3">ISS13</strain>
        <strain evidence="5">ISS176</strain>
        <strain evidence="4">ISS588</strain>
    </source>
</reference>
<dbReference type="PANTHER" id="PTHR37984">
    <property type="entry name" value="PROTEIN CBG26694"/>
    <property type="match status" value="1"/>
</dbReference>
<dbReference type="InterPro" id="IPR050951">
    <property type="entry name" value="Retrovirus_Pol_polyprotein"/>
</dbReference>
<dbReference type="Gene3D" id="3.10.10.10">
    <property type="entry name" value="HIV Type 1 Reverse Transcriptase, subunit A, domain 1"/>
    <property type="match status" value="1"/>
</dbReference>
<name>A0A0V1JTA4_TRIPS</name>
<dbReference type="Proteomes" id="UP000054632">
    <property type="component" value="Unassembled WGS sequence"/>
</dbReference>
<sequence length="232" mass="26288">MSWRLEWWVCWLIAVHFIGPKPLPFALKSKAEAESHRLAEEKTFDTTNYSECASPTVPVVKENGKIRLCGDYKATMNPSIKSDVHPLPTVNEALAELAGGKFFSKLDFDTAYISSETSFWYCFSAKQLQKINGISLVKFEGHSSVIRGWTPLNRQKYQLAMEVVSFLRFKINARGIHRTDAKATSKVRQSEAKPTGSSANGGKHQQTVRETENERKWMKDRKLSVGDTVLWT</sequence>
<protein>
    <submittedName>
        <fullName evidence="5">Uncharacterized protein</fullName>
    </submittedName>
</protein>
<evidence type="ECO:0000313" key="5">
    <source>
        <dbReference type="EMBL" id="KRZ38199.1"/>
    </source>
</evidence>
<gene>
    <name evidence="5" type="primary">K02A2.6</name>
    <name evidence="3" type="ORF">T4A_10688</name>
    <name evidence="4" type="ORF">T4B_4402</name>
    <name evidence="5" type="ORF">T4C_4666</name>
</gene>
<feature type="signal peptide" evidence="2">
    <location>
        <begin position="1"/>
        <end position="20"/>
    </location>
</feature>
<dbReference type="EMBL" id="JYDV01000049">
    <property type="protein sequence ID" value="KRZ38199.1"/>
    <property type="molecule type" value="Genomic_DNA"/>
</dbReference>
<feature type="compositionally biased region" description="Polar residues" evidence="1">
    <location>
        <begin position="195"/>
        <end position="205"/>
    </location>
</feature>
<feature type="compositionally biased region" description="Basic and acidic residues" evidence="1">
    <location>
        <begin position="207"/>
        <end position="217"/>
    </location>
</feature>
<dbReference type="Proteomes" id="UP000054805">
    <property type="component" value="Unassembled WGS sequence"/>
</dbReference>
<keyword evidence="2" id="KW-0732">Signal</keyword>
<dbReference type="PANTHER" id="PTHR37984:SF13">
    <property type="entry name" value="RIBONUCLEASE H"/>
    <property type="match status" value="1"/>
</dbReference>
<dbReference type="InterPro" id="IPR043502">
    <property type="entry name" value="DNA/RNA_pol_sf"/>
</dbReference>
<evidence type="ECO:0000313" key="3">
    <source>
        <dbReference type="EMBL" id="KRY76589.1"/>
    </source>
</evidence>